<proteinExistence type="predicted"/>
<organism evidence="1 2">
    <name type="scientific">Mesobaculum littorinae</name>
    <dbReference type="NCBI Taxonomy" id="2486419"/>
    <lineage>
        <taxon>Bacteria</taxon>
        <taxon>Pseudomonadati</taxon>
        <taxon>Pseudomonadota</taxon>
        <taxon>Alphaproteobacteria</taxon>
        <taxon>Rhodobacterales</taxon>
        <taxon>Roseobacteraceae</taxon>
        <taxon>Mesobaculum</taxon>
    </lineage>
</organism>
<protein>
    <submittedName>
        <fullName evidence="1">Uncharacterized protein</fullName>
    </submittedName>
</protein>
<sequence length="72" mass="8139">MRFSGWRWRRSDKSGIQVTFRDGSVAEVIGGVLVNAREEGEVTQFAEAWRQKFGEVDIEIPGTSDDHSPEPM</sequence>
<dbReference type="RefSeq" id="WP_127906263.1">
    <property type="nucleotide sequence ID" value="NZ_RQXX01000002.1"/>
</dbReference>
<dbReference type="OrthoDB" id="9849684at2"/>
<keyword evidence="2" id="KW-1185">Reference proteome</keyword>
<comment type="caution">
    <text evidence="1">The sequence shown here is derived from an EMBL/GenBank/DDBJ whole genome shotgun (WGS) entry which is preliminary data.</text>
</comment>
<accession>A0A438AK49</accession>
<evidence type="ECO:0000313" key="1">
    <source>
        <dbReference type="EMBL" id="RVV99029.1"/>
    </source>
</evidence>
<evidence type="ECO:0000313" key="2">
    <source>
        <dbReference type="Proteomes" id="UP000285908"/>
    </source>
</evidence>
<dbReference type="Proteomes" id="UP000285908">
    <property type="component" value="Unassembled WGS sequence"/>
</dbReference>
<reference evidence="1 2" key="1">
    <citation type="submission" date="2018-11" db="EMBL/GenBank/DDBJ databases">
        <title>Mesobaculum littorinae gen. nov., sp. nov., isolated from Littorina scabra that represents a novel genus of the order Rhodobacteraceae.</title>
        <authorList>
            <person name="Li F."/>
        </authorList>
    </citation>
    <scope>NUCLEOTIDE SEQUENCE [LARGE SCALE GENOMIC DNA]</scope>
    <source>
        <strain evidence="1 2">M0103</strain>
    </source>
</reference>
<dbReference type="AlphaFoldDB" id="A0A438AK49"/>
<dbReference type="EMBL" id="RQXX01000002">
    <property type="protein sequence ID" value="RVV99029.1"/>
    <property type="molecule type" value="Genomic_DNA"/>
</dbReference>
<gene>
    <name evidence="1" type="ORF">EKE94_09150</name>
</gene>
<name>A0A438AK49_9RHOB</name>